<accession>A0ABN8PS57</accession>
<protein>
    <recommendedName>
        <fullName evidence="3">Reverse transcriptase</fullName>
    </recommendedName>
</protein>
<organism evidence="1 2">
    <name type="scientific">Porites evermanni</name>
    <dbReference type="NCBI Taxonomy" id="104178"/>
    <lineage>
        <taxon>Eukaryota</taxon>
        <taxon>Metazoa</taxon>
        <taxon>Cnidaria</taxon>
        <taxon>Anthozoa</taxon>
        <taxon>Hexacorallia</taxon>
        <taxon>Scleractinia</taxon>
        <taxon>Fungiina</taxon>
        <taxon>Poritidae</taxon>
        <taxon>Porites</taxon>
    </lineage>
</organism>
<name>A0ABN8PS57_9CNID</name>
<keyword evidence="2" id="KW-1185">Reference proteome</keyword>
<dbReference type="Proteomes" id="UP001159427">
    <property type="component" value="Unassembled WGS sequence"/>
</dbReference>
<evidence type="ECO:0000313" key="2">
    <source>
        <dbReference type="Proteomes" id="UP001159427"/>
    </source>
</evidence>
<dbReference type="EMBL" id="CALNXI010000977">
    <property type="protein sequence ID" value="CAH3149736.1"/>
    <property type="molecule type" value="Genomic_DNA"/>
</dbReference>
<gene>
    <name evidence="1" type="ORF">PEVE_00045021</name>
</gene>
<evidence type="ECO:0000313" key="1">
    <source>
        <dbReference type="EMBL" id="CAH3149736.1"/>
    </source>
</evidence>
<feature type="non-terminal residue" evidence="1">
    <location>
        <position position="213"/>
    </location>
</feature>
<comment type="caution">
    <text evidence="1">The sequence shown here is derived from an EMBL/GenBank/DDBJ whole genome shotgun (WGS) entry which is preliminary data.</text>
</comment>
<evidence type="ECO:0008006" key="3">
    <source>
        <dbReference type="Google" id="ProtNLM"/>
    </source>
</evidence>
<proteinExistence type="predicted"/>
<reference evidence="1 2" key="1">
    <citation type="submission" date="2022-05" db="EMBL/GenBank/DDBJ databases">
        <authorList>
            <consortium name="Genoscope - CEA"/>
            <person name="William W."/>
        </authorList>
    </citation>
    <scope>NUCLEOTIDE SEQUENCE [LARGE SCALE GENOMIC DNA]</scope>
</reference>
<sequence length="213" mass="25070">MALPFLPHKTIEATFESLRPEATTQPLKEFVHYIGETWINSRVWPPKCWSVFMLSVRTNNDIEGWHHALNRRAAGRFGLPFNLLVSLLHNGARLVSLQIRLVSERKLKRIQRAAYCQLQNRLFELWEAFNKREKSLKQLLKANQNCPWVFLKVQFWDLYSTFYLLYTALLAKVIRSYGLDYHLYADDTQLYFAFKSVDVDAHEETQRACTVSI</sequence>